<comment type="pathway">
    <text evidence="7">Cell wall biogenesis; peptidoglycan biosynthesis.</text>
</comment>
<feature type="transmembrane region" description="Helical" evidence="7">
    <location>
        <begin position="83"/>
        <end position="107"/>
    </location>
</feature>
<keyword evidence="5 7" id="KW-1133">Transmembrane helix</keyword>
<dbReference type="GO" id="GO:0008963">
    <property type="term" value="F:phospho-N-acetylmuramoyl-pentapeptide-transferase activity"/>
    <property type="evidence" value="ECO:0007669"/>
    <property type="project" value="UniProtKB-UniRule"/>
</dbReference>
<sequence length="325" mass="36226">MIFQIFSALLIGFLIAFAAIPFLIGYLTSRGEVGVERSGKRGFGVDTSGKNGTPSMGGVAFILSSLFATLIVMFLFGLDSLNIIFFIVSFLSFGLIGLIDDALKVFYHRDEGFRFIPKLIAQIISAALITIILVVVHIPDKLTFPFFRALPLYFLVQFIFYLVWFVGWSNAANFVDGIDGLLAGIALLIFAGYGIIGIKENQNLMVIFDFSVVGSLLAYFIFNRPKAKIFMGDCGSMALGAGMAINAIFLQHPWSLLWFGLILALDTISVMIQVLVYHFFHVRVFPVAPLQHSFQRAGWSEWKIDSLFWTIQLIITVIGVFVWIK</sequence>
<comment type="subcellular location">
    <subcellularLocation>
        <location evidence="7">Cell membrane</location>
        <topology evidence="7">Multi-pass membrane protein</topology>
    </subcellularLocation>
    <subcellularLocation>
        <location evidence="1">Membrane</location>
        <topology evidence="1">Multi-pass membrane protein</topology>
    </subcellularLocation>
</comment>
<keyword evidence="4 7" id="KW-0812">Transmembrane</keyword>
<keyword evidence="7" id="KW-0133">Cell shape</keyword>
<evidence type="ECO:0000256" key="8">
    <source>
        <dbReference type="PIRSR" id="PIRSR600715-1"/>
    </source>
</evidence>
<dbReference type="GO" id="GO:0008360">
    <property type="term" value="P:regulation of cell shape"/>
    <property type="evidence" value="ECO:0007669"/>
    <property type="project" value="UniProtKB-KW"/>
</dbReference>
<feature type="transmembrane region" description="Helical" evidence="7">
    <location>
        <begin position="58"/>
        <end position="77"/>
    </location>
</feature>
<dbReference type="PANTHER" id="PTHR22926:SF5">
    <property type="entry name" value="PHOSPHO-N-ACETYLMURAMOYL-PENTAPEPTIDE-TRANSFERASE HOMOLOG"/>
    <property type="match status" value="1"/>
</dbReference>
<name>A0A483BYI0_OENOE</name>
<keyword evidence="7" id="KW-0573">Peptidoglycan synthesis</keyword>
<evidence type="ECO:0000256" key="4">
    <source>
        <dbReference type="ARBA" id="ARBA00022692"/>
    </source>
</evidence>
<feature type="transmembrane region" description="Helical" evidence="7">
    <location>
        <begin position="119"/>
        <end position="138"/>
    </location>
</feature>
<keyword evidence="7" id="KW-1003">Cell membrane</keyword>
<evidence type="ECO:0000256" key="2">
    <source>
        <dbReference type="ARBA" id="ARBA00005583"/>
    </source>
</evidence>
<dbReference type="CDD" id="cd06852">
    <property type="entry name" value="GT_MraY"/>
    <property type="match status" value="1"/>
</dbReference>
<keyword evidence="7 8" id="KW-0479">Metal-binding</keyword>
<comment type="caution">
    <text evidence="9">The sequence shown here is derived from an EMBL/GenBank/DDBJ whole genome shotgun (WGS) entry which is preliminary data.</text>
</comment>
<dbReference type="InterPro" id="IPR003524">
    <property type="entry name" value="PNAcMuramoyl-5peptid_Trfase"/>
</dbReference>
<comment type="similarity">
    <text evidence="2 7">Belongs to the glycosyltransferase 4 family. MraY subfamily.</text>
</comment>
<reference evidence="9 10" key="1">
    <citation type="journal article" date="2016" name="BMC Genomics">
        <title>Consensus pan-genome assembly of the specialised wine bacterium Oenococcus oeni.</title>
        <authorList>
            <person name="Sternes P.R."/>
            <person name="Borneman A.R."/>
        </authorList>
    </citation>
    <scope>NUCLEOTIDE SEQUENCE [LARGE SCALE GENOMIC DNA]</scope>
    <source>
        <strain evidence="9 10">AWRIB661</strain>
    </source>
</reference>
<comment type="function">
    <text evidence="7">Catalyzes the initial step of the lipid cycle reactions in the biosynthesis of the cell wall peptidoglycan: transfers peptidoglycan precursor phospho-MurNAc-pentapeptide from UDP-MurNAc-pentapeptide onto the lipid carrier undecaprenyl phosphate, yielding undecaprenyl-pyrophosphoryl-MurNAc-pentapeptide, known as lipid I.</text>
</comment>
<comment type="catalytic activity">
    <reaction evidence="7">
        <text>UDP-N-acetyl-alpha-D-muramoyl-L-alanyl-gamma-D-glutamyl-L-lysyl-D-alanyl-D-alanine + di-trans,octa-cis-undecaprenyl phosphate = Mur2Ac(oyl-L-Ala-gamma-D-Glu-L-Lys-D-Ala-D-Ala)-di-trans,octa-cis-undecaprenyl diphosphate + UMP</text>
        <dbReference type="Rhea" id="RHEA:21920"/>
        <dbReference type="ChEBI" id="CHEBI:57865"/>
        <dbReference type="ChEBI" id="CHEBI:60032"/>
        <dbReference type="ChEBI" id="CHEBI:60392"/>
        <dbReference type="ChEBI" id="CHEBI:70758"/>
        <dbReference type="EC" id="2.7.8.13"/>
    </reaction>
</comment>
<dbReference type="Pfam" id="PF00953">
    <property type="entry name" value="Glycos_transf_4"/>
    <property type="match status" value="1"/>
</dbReference>
<gene>
    <name evidence="7" type="primary">mraY</name>
    <name evidence="9" type="ORF">ATX59_05575</name>
</gene>
<feature type="binding site" evidence="8">
    <location>
        <position position="233"/>
    </location>
    <ligand>
        <name>Mg(2+)</name>
        <dbReference type="ChEBI" id="CHEBI:18420"/>
    </ligand>
</feature>
<organism evidence="9 10">
    <name type="scientific">Oenococcus oeni</name>
    <name type="common">Leuconostoc oenos</name>
    <dbReference type="NCBI Taxonomy" id="1247"/>
    <lineage>
        <taxon>Bacteria</taxon>
        <taxon>Bacillati</taxon>
        <taxon>Bacillota</taxon>
        <taxon>Bacilli</taxon>
        <taxon>Lactobacillales</taxon>
        <taxon>Lactobacillaceae</taxon>
        <taxon>Oenococcus</taxon>
    </lineage>
</organism>
<feature type="transmembrane region" description="Helical" evidence="7">
    <location>
        <begin position="6"/>
        <end position="27"/>
    </location>
</feature>
<dbReference type="HAMAP" id="MF_00038">
    <property type="entry name" value="MraY"/>
    <property type="match status" value="1"/>
</dbReference>
<proteinExistence type="inferred from homology"/>
<evidence type="ECO:0000313" key="9">
    <source>
        <dbReference type="EMBL" id="OIM21100.1"/>
    </source>
</evidence>
<keyword evidence="3 7" id="KW-0808">Transferase</keyword>
<dbReference type="Proteomes" id="UP000181728">
    <property type="component" value="Unassembled WGS sequence"/>
</dbReference>
<comment type="cofactor">
    <cofactor evidence="7 8">
        <name>Mg(2+)</name>
        <dbReference type="ChEBI" id="CHEBI:18420"/>
    </cofactor>
</comment>
<protein>
    <recommendedName>
        <fullName evidence="7">Phospho-N-acetylmuramoyl-pentapeptide-transferase</fullName>
        <ecNumber evidence="7">2.7.8.13</ecNumber>
    </recommendedName>
    <alternativeName>
        <fullName evidence="7">UDP-MurNAc-pentapeptide phosphotransferase</fullName>
    </alternativeName>
</protein>
<dbReference type="GO" id="GO:0051301">
    <property type="term" value="P:cell division"/>
    <property type="evidence" value="ECO:0007669"/>
    <property type="project" value="UniProtKB-KW"/>
</dbReference>
<feature type="transmembrane region" description="Helical" evidence="7">
    <location>
        <begin position="229"/>
        <end position="250"/>
    </location>
</feature>
<keyword evidence="7" id="KW-0131">Cell cycle</keyword>
<dbReference type="PROSITE" id="PS01347">
    <property type="entry name" value="MRAY_1"/>
    <property type="match status" value="1"/>
</dbReference>
<dbReference type="AlphaFoldDB" id="A0A483BYI0"/>
<feature type="transmembrane region" description="Helical" evidence="7">
    <location>
        <begin position="150"/>
        <end position="168"/>
    </location>
</feature>
<dbReference type="InterPro" id="IPR000715">
    <property type="entry name" value="Glycosyl_transferase_4"/>
</dbReference>
<evidence type="ECO:0000256" key="5">
    <source>
        <dbReference type="ARBA" id="ARBA00022989"/>
    </source>
</evidence>
<dbReference type="GO" id="GO:0005886">
    <property type="term" value="C:plasma membrane"/>
    <property type="evidence" value="ECO:0007669"/>
    <property type="project" value="UniProtKB-SubCell"/>
</dbReference>
<evidence type="ECO:0000256" key="7">
    <source>
        <dbReference type="HAMAP-Rule" id="MF_00038"/>
    </source>
</evidence>
<dbReference type="GO" id="GO:0009252">
    <property type="term" value="P:peptidoglycan biosynthetic process"/>
    <property type="evidence" value="ECO:0007669"/>
    <property type="project" value="UniProtKB-UniRule"/>
</dbReference>
<keyword evidence="7" id="KW-0961">Cell wall biogenesis/degradation</keyword>
<keyword evidence="7" id="KW-0132">Cell division</keyword>
<feature type="transmembrane region" description="Helical" evidence="7">
    <location>
        <begin position="306"/>
        <end position="324"/>
    </location>
</feature>
<dbReference type="RefSeq" id="WP_032818940.1">
    <property type="nucleotide sequence ID" value="NZ_MLKQ01000166.1"/>
</dbReference>
<feature type="binding site" evidence="8">
    <location>
        <position position="173"/>
    </location>
    <ligand>
        <name>Mg(2+)</name>
        <dbReference type="ChEBI" id="CHEBI:18420"/>
    </ligand>
</feature>
<keyword evidence="7 8" id="KW-0460">Magnesium</keyword>
<evidence type="ECO:0000256" key="3">
    <source>
        <dbReference type="ARBA" id="ARBA00022679"/>
    </source>
</evidence>
<feature type="transmembrane region" description="Helical" evidence="7">
    <location>
        <begin position="204"/>
        <end position="222"/>
    </location>
</feature>
<keyword evidence="6 7" id="KW-0472">Membrane</keyword>
<dbReference type="Pfam" id="PF10555">
    <property type="entry name" value="MraY_sig1"/>
    <property type="match status" value="1"/>
</dbReference>
<feature type="transmembrane region" description="Helical" evidence="7">
    <location>
        <begin position="256"/>
        <end position="280"/>
    </location>
</feature>
<accession>A0A483BYI0</accession>
<feature type="transmembrane region" description="Helical" evidence="7">
    <location>
        <begin position="180"/>
        <end position="198"/>
    </location>
</feature>
<evidence type="ECO:0000256" key="1">
    <source>
        <dbReference type="ARBA" id="ARBA00004141"/>
    </source>
</evidence>
<dbReference type="EC" id="2.7.8.13" evidence="7"/>
<dbReference type="PANTHER" id="PTHR22926">
    <property type="entry name" value="PHOSPHO-N-ACETYLMURAMOYL-PENTAPEPTIDE-TRANSFERASE"/>
    <property type="match status" value="1"/>
</dbReference>
<evidence type="ECO:0000256" key="6">
    <source>
        <dbReference type="ARBA" id="ARBA00023136"/>
    </source>
</evidence>
<dbReference type="UniPathway" id="UPA00219"/>
<evidence type="ECO:0000313" key="10">
    <source>
        <dbReference type="Proteomes" id="UP000181728"/>
    </source>
</evidence>
<dbReference type="InterPro" id="IPR018480">
    <property type="entry name" value="PNAcMuramoyl-5peptid_Trfase_CS"/>
</dbReference>
<dbReference type="GO" id="GO:0046872">
    <property type="term" value="F:metal ion binding"/>
    <property type="evidence" value="ECO:0007669"/>
    <property type="project" value="UniProtKB-KW"/>
</dbReference>
<dbReference type="EMBL" id="MLOK01000040">
    <property type="protein sequence ID" value="OIM21100.1"/>
    <property type="molecule type" value="Genomic_DNA"/>
</dbReference>
<dbReference type="GO" id="GO:0071555">
    <property type="term" value="P:cell wall organization"/>
    <property type="evidence" value="ECO:0007669"/>
    <property type="project" value="UniProtKB-KW"/>
</dbReference>